<gene>
    <name evidence="1" type="ORF">C8035_v000395</name>
</gene>
<dbReference type="EMBL" id="QAPG01010715">
    <property type="protein sequence ID" value="TDZ12728.1"/>
    <property type="molecule type" value="Genomic_DNA"/>
</dbReference>
<organism evidence="1 2">
    <name type="scientific">Colletotrichum spinosum</name>
    <dbReference type="NCBI Taxonomy" id="1347390"/>
    <lineage>
        <taxon>Eukaryota</taxon>
        <taxon>Fungi</taxon>
        <taxon>Dikarya</taxon>
        <taxon>Ascomycota</taxon>
        <taxon>Pezizomycotina</taxon>
        <taxon>Sordariomycetes</taxon>
        <taxon>Hypocreomycetidae</taxon>
        <taxon>Glomerellales</taxon>
        <taxon>Glomerellaceae</taxon>
        <taxon>Colletotrichum</taxon>
        <taxon>Colletotrichum orbiculare species complex</taxon>
    </lineage>
</organism>
<dbReference type="Proteomes" id="UP000295083">
    <property type="component" value="Unassembled WGS sequence"/>
</dbReference>
<dbReference type="PANTHER" id="PTHR38115:SF1">
    <property type="entry name" value="LIPOCALIN-LIKE DOMAIN-CONTAINING PROTEIN"/>
    <property type="match status" value="1"/>
</dbReference>
<protein>
    <recommendedName>
        <fullName evidence="3">Lccl domain-containing protein</fullName>
    </recommendedName>
</protein>
<accession>A0A4R8PQ29</accession>
<dbReference type="PANTHER" id="PTHR38115">
    <property type="entry name" value="LIPOCALIN-LIKE DOMAIN-CONTAINING PROTEIN"/>
    <property type="match status" value="1"/>
</dbReference>
<dbReference type="AlphaFoldDB" id="A0A4R8PQ29"/>
<evidence type="ECO:0000313" key="1">
    <source>
        <dbReference type="EMBL" id="TDZ12728.1"/>
    </source>
</evidence>
<evidence type="ECO:0000313" key="2">
    <source>
        <dbReference type="Proteomes" id="UP000295083"/>
    </source>
</evidence>
<proteinExistence type="predicted"/>
<evidence type="ECO:0008006" key="3">
    <source>
        <dbReference type="Google" id="ProtNLM"/>
    </source>
</evidence>
<sequence>MAAPANITIADISGKWLMVRSFPAAIAYFSPQHNNDQLVAQNKTLSDSPDPALQLQGIGWFIRKAIGAASVTLHVKQYQAPPSPPATGTAPVTHIDIDQTATAGLKGTSEQRCLDLEWREHSDWMFGTVRGQSTFMSPDEIEDEFLKKGWLEGEAEATGPDGKSHVYSHVESLDNGWTATQIWGFQTIDGERRYARNVLVKKGDKRVEIRLVYDWLG</sequence>
<keyword evidence="2" id="KW-1185">Reference proteome</keyword>
<name>A0A4R8PQ29_9PEZI</name>
<dbReference type="InterPro" id="IPR053037">
    <property type="entry name" value="Pericyclase_pydY-like"/>
</dbReference>
<reference evidence="1 2" key="1">
    <citation type="submission" date="2018-11" db="EMBL/GenBank/DDBJ databases">
        <title>Genome sequence and assembly of Colletotrichum spinosum.</title>
        <authorList>
            <person name="Gan P."/>
            <person name="Shirasu K."/>
        </authorList>
    </citation>
    <scope>NUCLEOTIDE SEQUENCE [LARGE SCALE GENOMIC DNA]</scope>
    <source>
        <strain evidence="1 2">CBS 515.97</strain>
    </source>
</reference>
<comment type="caution">
    <text evidence="1">The sequence shown here is derived from an EMBL/GenBank/DDBJ whole genome shotgun (WGS) entry which is preliminary data.</text>
</comment>